<evidence type="ECO:0000313" key="2">
    <source>
        <dbReference type="EMBL" id="ACG30196.1"/>
    </source>
</evidence>
<accession>B6SZB3</accession>
<dbReference type="OrthoDB" id="694604at2759"/>
<feature type="compositionally biased region" description="Basic and acidic residues" evidence="1">
    <location>
        <begin position="314"/>
        <end position="328"/>
    </location>
</feature>
<dbReference type="HOGENOM" id="CLU_630716_0_0_1"/>
<reference evidence="4" key="3">
    <citation type="submission" date="2019-07" db="EMBL/GenBank/DDBJ databases">
        <authorList>
            <person name="Seetharam A."/>
            <person name="Woodhouse M."/>
            <person name="Cannon E."/>
        </authorList>
    </citation>
    <scope>NUCLEOTIDE SEQUENCE [LARGE SCALE GENOMIC DNA]</scope>
    <source>
        <strain evidence="4">cv. B73</strain>
    </source>
</reference>
<dbReference type="AlphaFoldDB" id="B6SZB3"/>
<name>B6SZB3_MAIZE</name>
<dbReference type="OMA" id="MRAQPHP"/>
<dbReference type="PaxDb" id="4577-AC208113.3_FGP005"/>
<dbReference type="IntAct" id="B6SZB3">
    <property type="interactions" value="1"/>
</dbReference>
<evidence type="ECO:0000256" key="1">
    <source>
        <dbReference type="SAM" id="MobiDB-lite"/>
    </source>
</evidence>
<dbReference type="KEGG" id="zma:100275787"/>
<organism evidence="2">
    <name type="scientific">Zea mays</name>
    <name type="common">Maize</name>
    <dbReference type="NCBI Taxonomy" id="4577"/>
    <lineage>
        <taxon>Eukaryota</taxon>
        <taxon>Viridiplantae</taxon>
        <taxon>Streptophyta</taxon>
        <taxon>Embryophyta</taxon>
        <taxon>Tracheophyta</taxon>
        <taxon>Spermatophyta</taxon>
        <taxon>Magnoliopsida</taxon>
        <taxon>Liliopsida</taxon>
        <taxon>Poales</taxon>
        <taxon>Poaceae</taxon>
        <taxon>PACMAD clade</taxon>
        <taxon>Panicoideae</taxon>
        <taxon>Andropogonodae</taxon>
        <taxon>Andropogoneae</taxon>
        <taxon>Tripsacinae</taxon>
        <taxon>Zea</taxon>
    </lineage>
</organism>
<dbReference type="eggNOG" id="ENOG502R3PD">
    <property type="taxonomic scope" value="Eukaryota"/>
</dbReference>
<dbReference type="STRING" id="4577.B6SZB3"/>
<sequence>MKAAPIAKSRREPPSIPPNYVSLQQLLELRLKEKEEEEEKRQREEEAAAAMAAAVKREAALRAEEEAMAAAVKREAALKAETKGRSVSREAFCGAKDRQHGGQGHRWVAVVHRAPPTCGEVAAGKREWMVGGSRGKKGLDDVADSAPHPRGGRKYPRKGKRKGNKKGEPGNLAEAAPPTSNGGKVDIKSELKAMGKASVAPLDPAKAAVASSPGHLTCKGRKGKGAGNRSAETSRGDGPVKVKTAGPSLPRGVKSGNAGKPKPAAPRLADAGTGSDSPDGKAPAPSPAPAPALNPSTSPADGRSKSKSGGMLRKTMEAKPEGLVEGQRRQPVVEVQAVTGPNPRIARRSAQPWRPRGIRAAQPHGLVWVPKAAVAGPSSSGEDK</sequence>
<dbReference type="EnsemblPlants" id="Zm00001eb053720_T001">
    <property type="protein sequence ID" value="Zm00001eb053720_P001"/>
    <property type="gene ID" value="Zm00001eb053720"/>
</dbReference>
<feature type="compositionally biased region" description="Basic and acidic residues" evidence="1">
    <location>
        <begin position="79"/>
        <end position="88"/>
    </location>
</feature>
<keyword evidence="5" id="KW-1185">Reference proteome</keyword>
<dbReference type="SMR" id="B6SZB3"/>
<feature type="region of interest" description="Disordered" evidence="1">
    <location>
        <begin position="79"/>
        <end position="105"/>
    </location>
</feature>
<dbReference type="Gramene" id="Zm00001eb053720_T002">
    <property type="protein sequence ID" value="Zm00001eb053720_P002"/>
    <property type="gene ID" value="Zm00001eb053720"/>
</dbReference>
<dbReference type="Gramene" id="Zm00001eb053720_T001">
    <property type="protein sequence ID" value="Zm00001eb053720_P001"/>
    <property type="gene ID" value="Zm00001eb053720"/>
</dbReference>
<feature type="compositionally biased region" description="Basic residues" evidence="1">
    <location>
        <begin position="150"/>
        <end position="164"/>
    </location>
</feature>
<dbReference type="RefSeq" id="NP_001338652.1">
    <property type="nucleotide sequence ID" value="NM_001351723.1"/>
</dbReference>
<dbReference type="EMBL" id="EU958078">
    <property type="protein sequence ID" value="ACG30196.1"/>
    <property type="molecule type" value="mRNA"/>
</dbReference>
<evidence type="ECO:0000313" key="5">
    <source>
        <dbReference type="Proteomes" id="UP000007305"/>
    </source>
</evidence>
<dbReference type="EMBL" id="CM007647">
    <property type="protein sequence ID" value="ONM07976.1"/>
    <property type="molecule type" value="Genomic_DNA"/>
</dbReference>
<dbReference type="GeneID" id="100275787"/>
<protein>
    <submittedName>
        <fullName evidence="2 4">Uncharacterized protein</fullName>
    </submittedName>
</protein>
<gene>
    <name evidence="4" type="primary">LOC100275787</name>
    <name evidence="3" type="ORF">ZEAMMB73_Zm00001d033586</name>
</gene>
<keyword evidence="6" id="KW-1267">Proteomics identification</keyword>
<dbReference type="ExpressionAtlas" id="B6SZB3">
    <property type="expression patterns" value="baseline"/>
</dbReference>
<evidence type="ECO:0000313" key="4">
    <source>
        <dbReference type="EnsemblPlants" id="Zm00001eb053720_P001"/>
    </source>
</evidence>
<reference evidence="4" key="4">
    <citation type="submission" date="2021-05" db="UniProtKB">
        <authorList>
            <consortium name="EnsemblPlants"/>
        </authorList>
    </citation>
    <scope>IDENTIFICATION</scope>
    <source>
        <strain evidence="4">cv. B73</strain>
    </source>
</reference>
<dbReference type="EnsemblPlants" id="Zm00001eb053720_T002">
    <property type="protein sequence ID" value="Zm00001eb053720_P002"/>
    <property type="gene ID" value="Zm00001eb053720"/>
</dbReference>
<dbReference type="RefSeq" id="NP_001143258.1">
    <property type="nucleotide sequence ID" value="NM_001149786.2"/>
</dbReference>
<reference evidence="2" key="1">
    <citation type="journal article" date="2009" name="Plant Mol. Biol.">
        <title>Insights into corn genes derived from large-scale cDNA sequencing.</title>
        <authorList>
            <person name="Alexandrov N.N."/>
            <person name="Brover V.V."/>
            <person name="Freidin S."/>
            <person name="Troukhan M.E."/>
            <person name="Tatarinova T.V."/>
            <person name="Zhang H."/>
            <person name="Swaller T.J."/>
            <person name="Lu Y.P."/>
            <person name="Bouck J."/>
            <person name="Flavell R.B."/>
            <person name="Feldmann K.A."/>
        </authorList>
    </citation>
    <scope>NUCLEOTIDE SEQUENCE</scope>
</reference>
<evidence type="ECO:0007829" key="6">
    <source>
        <dbReference type="PeptideAtlas" id="B6SZB3"/>
    </source>
</evidence>
<dbReference type="Proteomes" id="UP000007305">
    <property type="component" value="Chromosome 1"/>
</dbReference>
<proteinExistence type="evidence at protein level"/>
<feature type="region of interest" description="Disordered" evidence="1">
    <location>
        <begin position="125"/>
        <end position="330"/>
    </location>
</feature>
<reference evidence="3 5" key="2">
    <citation type="submission" date="2015-12" db="EMBL/GenBank/DDBJ databases">
        <title>Update maize B73 reference genome by single molecule sequencing technologies.</title>
        <authorList>
            <consortium name="Maize Genome Sequencing Project"/>
            <person name="Ware D."/>
        </authorList>
    </citation>
    <scope>NUCLEOTIDE SEQUENCE [LARGE SCALE GENOMIC DNA]</scope>
    <source>
        <strain evidence="5">cv. B73</strain>
        <tissue evidence="3">Seedling</tissue>
    </source>
</reference>
<evidence type="ECO:0000313" key="3">
    <source>
        <dbReference type="EMBL" id="ONM07976.1"/>
    </source>
</evidence>